<feature type="region of interest" description="Disordered" evidence="1">
    <location>
        <begin position="36"/>
        <end position="63"/>
    </location>
</feature>
<accession>A0A1L0B0T5</accession>
<dbReference type="Proteomes" id="UP000183365">
    <property type="component" value="Unassembled WGS sequence"/>
</dbReference>
<dbReference type="VEuPathDB" id="FungiDB:HGUI_02218"/>
<evidence type="ECO:0000256" key="1">
    <source>
        <dbReference type="SAM" id="MobiDB-lite"/>
    </source>
</evidence>
<dbReference type="AlphaFoldDB" id="A0A1L0B0T5"/>
<reference evidence="3" key="1">
    <citation type="submission" date="2016-11" db="EMBL/GenBank/DDBJ databases">
        <authorList>
            <person name="Guldener U."/>
        </authorList>
    </citation>
    <scope>NUCLEOTIDE SEQUENCE [LARGE SCALE GENOMIC DNA]</scope>
</reference>
<feature type="region of interest" description="Disordered" evidence="1">
    <location>
        <begin position="1"/>
        <end position="21"/>
    </location>
</feature>
<protein>
    <submittedName>
        <fullName evidence="2">Uncharacterized protein</fullName>
    </submittedName>
</protein>
<dbReference type="OrthoDB" id="3973467at2759"/>
<gene>
    <name evidence="2" type="ORF">HGUI_02218</name>
</gene>
<proteinExistence type="predicted"/>
<evidence type="ECO:0000313" key="2">
    <source>
        <dbReference type="EMBL" id="SGZ40018.1"/>
    </source>
</evidence>
<dbReference type="EMBL" id="FQNF01000036">
    <property type="protein sequence ID" value="SGZ40018.1"/>
    <property type="molecule type" value="Genomic_DNA"/>
</dbReference>
<name>A0A1L0B0T5_9ASCO</name>
<feature type="compositionally biased region" description="Basic and acidic residues" evidence="1">
    <location>
        <begin position="49"/>
        <end position="63"/>
    </location>
</feature>
<organism evidence="2 3">
    <name type="scientific">Hanseniaspora guilliermondii</name>
    <dbReference type="NCBI Taxonomy" id="56406"/>
    <lineage>
        <taxon>Eukaryota</taxon>
        <taxon>Fungi</taxon>
        <taxon>Dikarya</taxon>
        <taxon>Ascomycota</taxon>
        <taxon>Saccharomycotina</taxon>
        <taxon>Saccharomycetes</taxon>
        <taxon>Saccharomycodales</taxon>
        <taxon>Saccharomycodaceae</taxon>
        <taxon>Hanseniaspora</taxon>
    </lineage>
</organism>
<feature type="compositionally biased region" description="Polar residues" evidence="1">
    <location>
        <begin position="1"/>
        <end position="17"/>
    </location>
</feature>
<evidence type="ECO:0000313" key="3">
    <source>
        <dbReference type="Proteomes" id="UP000183365"/>
    </source>
</evidence>
<sequence>MDIKSSNRQKFSQNQRFNNKKNYLYKKKHGIIQEKVQPTEEISSESEDESKFVKRTANDNSKRYEQQLEEDTEEYIQQKKLIQHLEDEEFQRQLKLQNEFILNKYKDKLKQKKEKYSENELLNMTTNKLNDLLLNKESKKDIDFKSKLFTKQSEYVKPEKEEKEPQKISRMRNIPDIPISFKASTENDTMKPRKLKALDAGEDFLDSLL</sequence>
<keyword evidence="3" id="KW-1185">Reference proteome</keyword>